<proteinExistence type="predicted"/>
<dbReference type="RefSeq" id="WP_205307241.1">
    <property type="nucleotide sequence ID" value="NZ_BAAAVF010000004.1"/>
</dbReference>
<evidence type="ECO:0000313" key="3">
    <source>
        <dbReference type="EMBL" id="MBM7479280.1"/>
    </source>
</evidence>
<protein>
    <submittedName>
        <fullName evidence="3">Alpha-beta hydrolase superfamily lysophospholipase</fullName>
    </submittedName>
</protein>
<gene>
    <name evidence="3" type="ORF">JOD49_002200</name>
</gene>
<dbReference type="Proteomes" id="UP000698059">
    <property type="component" value="Unassembled WGS sequence"/>
</dbReference>
<dbReference type="EMBL" id="JAFBBO010000001">
    <property type="protein sequence ID" value="MBM7479280.1"/>
    <property type="molecule type" value="Genomic_DNA"/>
</dbReference>
<organism evidence="3 4">
    <name type="scientific">Oerskovia jenensis</name>
    <dbReference type="NCBI Taxonomy" id="162169"/>
    <lineage>
        <taxon>Bacteria</taxon>
        <taxon>Bacillati</taxon>
        <taxon>Actinomycetota</taxon>
        <taxon>Actinomycetes</taxon>
        <taxon>Micrococcales</taxon>
        <taxon>Cellulomonadaceae</taxon>
        <taxon>Oerskovia</taxon>
    </lineage>
</organism>
<sequence>MPPPTAPTAATTGWVPDVLDGFEQLTLPLDPDDEGEVVATLVRRRRDAGDGTAADTLHGGARPAGVRDRGIDVLYVHGWSDYFFQTELADYWEAQGARFFALDLRKYGRSLRPGQTPGFVTSLATYDEDIEAALTTMGHGVLTADPVLRERGLVLMGHSTGGLTLSLWTARNQDRVAGLVLNSPWLEFQARQIGRKVLAPAIGLQARLDPRAPLPQVDLGFYTRSVSRTLDGEWDYDLAWRPVRGFVVHGGWLNAVLHGQTAVELGLGITVPVLVLLSTRSTLLPRWTPEMMHSDTALDVVGIARRSTDLGTLVVLARIEGALHDVVLSAAPVRAVAYDRITTWVRGYVPEPVPPEEPGADAAGPAARGVGAWAPVRWARSAAGSVGASVRGWAARARGTRARGTRPRPPQS</sequence>
<reference evidence="3 4" key="1">
    <citation type="submission" date="2021-01" db="EMBL/GenBank/DDBJ databases">
        <title>Sequencing the genomes of 1000 actinobacteria strains.</title>
        <authorList>
            <person name="Klenk H.-P."/>
        </authorList>
    </citation>
    <scope>NUCLEOTIDE SEQUENCE [LARGE SCALE GENOMIC DNA]</scope>
    <source>
        <strain evidence="3 4">DSM 46000</strain>
    </source>
</reference>
<dbReference type="GO" id="GO:0016787">
    <property type="term" value="F:hydrolase activity"/>
    <property type="evidence" value="ECO:0007669"/>
    <property type="project" value="UniProtKB-KW"/>
</dbReference>
<dbReference type="Gene3D" id="3.40.50.1820">
    <property type="entry name" value="alpha/beta hydrolase"/>
    <property type="match status" value="1"/>
</dbReference>
<name>A0ABS2LFS3_9CELL</name>
<evidence type="ECO:0000313" key="4">
    <source>
        <dbReference type="Proteomes" id="UP000698059"/>
    </source>
</evidence>
<dbReference type="SUPFAM" id="SSF53474">
    <property type="entry name" value="alpha/beta-Hydrolases"/>
    <property type="match status" value="1"/>
</dbReference>
<keyword evidence="3" id="KW-0378">Hydrolase</keyword>
<dbReference type="InterPro" id="IPR029058">
    <property type="entry name" value="AB_hydrolase_fold"/>
</dbReference>
<evidence type="ECO:0000256" key="1">
    <source>
        <dbReference type="SAM" id="MobiDB-lite"/>
    </source>
</evidence>
<keyword evidence="4" id="KW-1185">Reference proteome</keyword>
<comment type="caution">
    <text evidence="3">The sequence shown here is derived from an EMBL/GenBank/DDBJ whole genome shotgun (WGS) entry which is preliminary data.</text>
</comment>
<feature type="region of interest" description="Disordered" evidence="1">
    <location>
        <begin position="393"/>
        <end position="412"/>
    </location>
</feature>
<dbReference type="Pfam" id="PF12146">
    <property type="entry name" value="Hydrolase_4"/>
    <property type="match status" value="1"/>
</dbReference>
<dbReference type="InterPro" id="IPR022742">
    <property type="entry name" value="Hydrolase_4"/>
</dbReference>
<evidence type="ECO:0000259" key="2">
    <source>
        <dbReference type="Pfam" id="PF12146"/>
    </source>
</evidence>
<accession>A0ABS2LFS3</accession>
<feature type="domain" description="Serine aminopeptidase S33" evidence="2">
    <location>
        <begin position="73"/>
        <end position="280"/>
    </location>
</feature>